<dbReference type="HOGENOM" id="CLU_509588_0_0_1"/>
<feature type="compositionally biased region" description="Basic and acidic residues" evidence="1">
    <location>
        <begin position="16"/>
        <end position="34"/>
    </location>
</feature>
<organism evidence="3">
    <name type="scientific">Pyrenophora teres f. teres (strain 0-1)</name>
    <name type="common">Barley net blotch fungus</name>
    <name type="synonym">Drechslera teres f. teres</name>
    <dbReference type="NCBI Taxonomy" id="861557"/>
    <lineage>
        <taxon>Eukaryota</taxon>
        <taxon>Fungi</taxon>
        <taxon>Dikarya</taxon>
        <taxon>Ascomycota</taxon>
        <taxon>Pezizomycotina</taxon>
        <taxon>Dothideomycetes</taxon>
        <taxon>Pleosporomycetidae</taxon>
        <taxon>Pleosporales</taxon>
        <taxon>Pleosporineae</taxon>
        <taxon>Pleosporaceae</taxon>
        <taxon>Pyrenophora</taxon>
    </lineage>
</organism>
<gene>
    <name evidence="2" type="ORF">PTT_07823</name>
</gene>
<evidence type="ECO:0000313" key="3">
    <source>
        <dbReference type="Proteomes" id="UP000001067"/>
    </source>
</evidence>
<feature type="region of interest" description="Disordered" evidence="1">
    <location>
        <begin position="1"/>
        <end position="34"/>
    </location>
</feature>
<dbReference type="Proteomes" id="UP000001067">
    <property type="component" value="Unassembled WGS sequence"/>
</dbReference>
<protein>
    <submittedName>
        <fullName evidence="2">Uncharacterized protein</fullName>
    </submittedName>
</protein>
<proteinExistence type="predicted"/>
<sequence length="501" mass="56947">MWPYTENHTKSPVLPRLDKDNYGHSNSNDKTRDSKCVKRDGFLDGKTLYDGKEDTTIKSEGGRGYYIIEDEVNDGLMIHTSELLDHLASPEKIIQDIEQIFPNLSPNRLEIKEFIERSSKLPFTPHYTPVKEKHPSDWSSVSPWVDKWWQKSIDQEPRPTNTPEWIPAAASARVKPVGCLDAKLMVITSYALMSPVHPDFATADDLSSAHIDKIYHKFGYDTEKAASTKGSMLHLLTIPIQMHSNRQNTCGITTCPEGLRRHWEIANAELITRSQARIVLVFGAPTQAAYIQSLRYRKVAFRSCYCSFTQCKRPSVLFEYTPNGSLNRIAILVRVPESFTASKSKTVPMGHRANAVEERLLDVAVSILLEGGFVIPGLLSSRQFFKVPRTALIIHTSTLLGPETEIAALFRCPSSRLTVLKDYIQSWESLAPRAKRIMSIIQANRIILGQSDSYWRNPQRVVEYGPHAITFELLWIAEKELTQRTNERKLKKKREPIKISN</sequence>
<dbReference type="OrthoDB" id="3796874at2759"/>
<accession>E3RIG2</accession>
<reference evidence="2 3" key="1">
    <citation type="journal article" date="2010" name="Genome Biol.">
        <title>A first genome assembly of the barley fungal pathogen Pyrenophora teres f. teres.</title>
        <authorList>
            <person name="Ellwood S.R."/>
            <person name="Liu Z."/>
            <person name="Syme R.A."/>
            <person name="Lai Z."/>
            <person name="Hane J.K."/>
            <person name="Keiper F."/>
            <person name="Moffat C.S."/>
            <person name="Oliver R.P."/>
            <person name="Friesen T.L."/>
        </authorList>
    </citation>
    <scope>NUCLEOTIDE SEQUENCE [LARGE SCALE GENOMIC DNA]</scope>
    <source>
        <strain evidence="2 3">0-1</strain>
    </source>
</reference>
<dbReference type="AlphaFoldDB" id="E3RIG2"/>
<evidence type="ECO:0000313" key="2">
    <source>
        <dbReference type="EMBL" id="EFQ94487.1"/>
    </source>
</evidence>
<dbReference type="KEGG" id="pte:PTT_07823"/>
<dbReference type="EMBL" id="GL533310">
    <property type="protein sequence ID" value="EFQ94487.1"/>
    <property type="molecule type" value="Genomic_DNA"/>
</dbReference>
<keyword evidence="3" id="KW-1185">Reference proteome</keyword>
<name>E3RIG2_PYRTT</name>
<evidence type="ECO:0000256" key="1">
    <source>
        <dbReference type="SAM" id="MobiDB-lite"/>
    </source>
</evidence>